<evidence type="ECO:0000256" key="2">
    <source>
        <dbReference type="ARBA" id="ARBA00022448"/>
    </source>
</evidence>
<name>A0AAP2D4X2_9BACT</name>
<comment type="subcellular location">
    <subcellularLocation>
        <location evidence="1">Cell membrane</location>
        <topology evidence="1">Multi-pass membrane protein</topology>
    </subcellularLocation>
</comment>
<evidence type="ECO:0000313" key="11">
    <source>
        <dbReference type="Proteomes" id="UP001319180"/>
    </source>
</evidence>
<feature type="transmembrane region" description="Helical" evidence="9">
    <location>
        <begin position="56"/>
        <end position="74"/>
    </location>
</feature>
<evidence type="ECO:0000256" key="7">
    <source>
        <dbReference type="ARBA" id="ARBA00023136"/>
    </source>
</evidence>
<sequence>MVNYNPKTWFKLIIHSYSRHVLKTMLPALLFLTGFASLVCYAILDHFDLKASQFPGTPAVHSLLGIVLGLFLVFRTNSAYDRWWDGRRMWGGIVNSTRNLALKLNAYLPKEEHDERAWFAKMIPNFVFAMKENLRQGVQFAELEEADDRLIPELKKFKHKPNGISGMLYTRINTLYKNDKLTGDHLINLDKELKDFIDLMGGCERIKNTPIPYSYSMFIKKFIFIYLITLPFGFVTTLGYVTIPTVMLVSYVLLSVELIAEEIEDPFGRDVNDLPTDELAKRIRDNIREILL</sequence>
<keyword evidence="11" id="KW-1185">Reference proteome</keyword>
<keyword evidence="3" id="KW-1003">Cell membrane</keyword>
<dbReference type="GO" id="GO:0005254">
    <property type="term" value="F:chloride channel activity"/>
    <property type="evidence" value="ECO:0007669"/>
    <property type="project" value="InterPro"/>
</dbReference>
<proteinExistence type="inferred from homology"/>
<organism evidence="10 11">
    <name type="scientific">Dawidia soli</name>
    <dbReference type="NCBI Taxonomy" id="2782352"/>
    <lineage>
        <taxon>Bacteria</taxon>
        <taxon>Pseudomonadati</taxon>
        <taxon>Bacteroidota</taxon>
        <taxon>Cytophagia</taxon>
        <taxon>Cytophagales</taxon>
        <taxon>Chryseotaleaceae</taxon>
        <taxon>Dawidia</taxon>
    </lineage>
</organism>
<protein>
    <recommendedName>
        <fullName evidence="12">Bestrophin</fullName>
    </recommendedName>
</protein>
<comment type="similarity">
    <text evidence="8">Belongs to the anion channel-forming bestrophin (TC 1.A.46) family.</text>
</comment>
<dbReference type="EMBL" id="JAHESC010000001">
    <property type="protein sequence ID" value="MBT1685109.1"/>
    <property type="molecule type" value="Genomic_DNA"/>
</dbReference>
<evidence type="ECO:0008006" key="12">
    <source>
        <dbReference type="Google" id="ProtNLM"/>
    </source>
</evidence>
<evidence type="ECO:0000256" key="6">
    <source>
        <dbReference type="ARBA" id="ARBA00023065"/>
    </source>
</evidence>
<dbReference type="PANTHER" id="PTHR33281:SF19">
    <property type="entry name" value="VOLTAGE-DEPENDENT ANION CHANNEL-FORMING PROTEIN YNEE"/>
    <property type="match status" value="1"/>
</dbReference>
<dbReference type="AlphaFoldDB" id="A0AAP2D4X2"/>
<evidence type="ECO:0000256" key="3">
    <source>
        <dbReference type="ARBA" id="ARBA00022475"/>
    </source>
</evidence>
<dbReference type="PANTHER" id="PTHR33281">
    <property type="entry name" value="UPF0187 PROTEIN YNEE"/>
    <property type="match status" value="1"/>
</dbReference>
<dbReference type="Pfam" id="PF25539">
    <property type="entry name" value="Bestrophin_2"/>
    <property type="match status" value="1"/>
</dbReference>
<evidence type="ECO:0000256" key="1">
    <source>
        <dbReference type="ARBA" id="ARBA00004651"/>
    </source>
</evidence>
<evidence type="ECO:0000256" key="4">
    <source>
        <dbReference type="ARBA" id="ARBA00022692"/>
    </source>
</evidence>
<evidence type="ECO:0000313" key="10">
    <source>
        <dbReference type="EMBL" id="MBT1685109.1"/>
    </source>
</evidence>
<keyword evidence="4 9" id="KW-0812">Transmembrane</keyword>
<feature type="transmembrane region" description="Helical" evidence="9">
    <location>
        <begin position="223"/>
        <end position="243"/>
    </location>
</feature>
<dbReference type="RefSeq" id="WP_254088360.1">
    <property type="nucleotide sequence ID" value="NZ_JAHESC010000001.1"/>
</dbReference>
<evidence type="ECO:0000256" key="9">
    <source>
        <dbReference type="SAM" id="Phobius"/>
    </source>
</evidence>
<gene>
    <name evidence="10" type="ORF">KK078_01000</name>
</gene>
<keyword evidence="2" id="KW-0813">Transport</keyword>
<evidence type="ECO:0000256" key="5">
    <source>
        <dbReference type="ARBA" id="ARBA00022989"/>
    </source>
</evidence>
<accession>A0AAP2D4X2</accession>
<keyword evidence="6" id="KW-0406">Ion transport</keyword>
<reference evidence="10 11" key="1">
    <citation type="submission" date="2021-05" db="EMBL/GenBank/DDBJ databases">
        <title>A Polyphasic approach of four new species of the genus Ohtaekwangia: Ohtaekwangia histidinii sp. nov., Ohtaekwangia cretensis sp. nov., Ohtaekwangia indiensis sp. nov., Ohtaekwangia reichenbachii sp. nov. from diverse environment.</title>
        <authorList>
            <person name="Octaviana S."/>
        </authorList>
    </citation>
    <scope>NUCLEOTIDE SEQUENCE [LARGE SCALE GENOMIC DNA]</scope>
    <source>
        <strain evidence="10 11">PWU37</strain>
    </source>
</reference>
<dbReference type="Proteomes" id="UP001319180">
    <property type="component" value="Unassembled WGS sequence"/>
</dbReference>
<feature type="transmembrane region" description="Helical" evidence="9">
    <location>
        <begin position="21"/>
        <end position="44"/>
    </location>
</feature>
<keyword evidence="5 9" id="KW-1133">Transmembrane helix</keyword>
<evidence type="ECO:0000256" key="8">
    <source>
        <dbReference type="ARBA" id="ARBA00034708"/>
    </source>
</evidence>
<dbReference type="InterPro" id="IPR044669">
    <property type="entry name" value="YneE/VCCN1/2-like"/>
</dbReference>
<comment type="caution">
    <text evidence="10">The sequence shown here is derived from an EMBL/GenBank/DDBJ whole genome shotgun (WGS) entry which is preliminary data.</text>
</comment>
<keyword evidence="7 9" id="KW-0472">Membrane</keyword>
<dbReference type="GO" id="GO:0005886">
    <property type="term" value="C:plasma membrane"/>
    <property type="evidence" value="ECO:0007669"/>
    <property type="project" value="UniProtKB-SubCell"/>
</dbReference>